<evidence type="ECO:0000313" key="2">
    <source>
        <dbReference type="Proteomes" id="UP001165296"/>
    </source>
</evidence>
<name>A0ABS8APG2_9BACT</name>
<keyword evidence="2" id="KW-1185">Reference proteome</keyword>
<sequence length="133" mass="15275">MYHTLPAREYQNLSYRDDVCFIINRILRPLDTTEIQEAYSVMLEAAGHYGCQHWLIDLRRDATYRPRLLTTFFPQPGDQAGSLTYLAYLVSPTLLAEMEALGDVPAPDFYEGLAYRARIFVDEQAAQDWLAGH</sequence>
<dbReference type="Proteomes" id="UP001165296">
    <property type="component" value="Unassembled WGS sequence"/>
</dbReference>
<reference evidence="1" key="1">
    <citation type="submission" date="2021-10" db="EMBL/GenBank/DDBJ databases">
        <authorList>
            <person name="Dean J.D."/>
            <person name="Kim M.K."/>
            <person name="Newey C.N."/>
            <person name="Stoker T.S."/>
            <person name="Thompson D.W."/>
            <person name="Grose J.H."/>
        </authorList>
    </citation>
    <scope>NUCLEOTIDE SEQUENCE</scope>
    <source>
        <strain evidence="1">BT178</strain>
    </source>
</reference>
<evidence type="ECO:0008006" key="3">
    <source>
        <dbReference type="Google" id="ProtNLM"/>
    </source>
</evidence>
<dbReference type="RefSeq" id="WP_226174310.1">
    <property type="nucleotide sequence ID" value="NZ_JAJADR010000002.1"/>
</dbReference>
<gene>
    <name evidence="1" type="ORF">LGH74_07965</name>
</gene>
<evidence type="ECO:0000313" key="1">
    <source>
        <dbReference type="EMBL" id="MCB2407908.1"/>
    </source>
</evidence>
<organism evidence="1 2">
    <name type="scientific">Hymenobacter lucidus</name>
    <dbReference type="NCBI Taxonomy" id="2880930"/>
    <lineage>
        <taxon>Bacteria</taxon>
        <taxon>Pseudomonadati</taxon>
        <taxon>Bacteroidota</taxon>
        <taxon>Cytophagia</taxon>
        <taxon>Cytophagales</taxon>
        <taxon>Hymenobacteraceae</taxon>
        <taxon>Hymenobacter</taxon>
    </lineage>
</organism>
<dbReference type="EMBL" id="JAJADR010000002">
    <property type="protein sequence ID" value="MCB2407908.1"/>
    <property type="molecule type" value="Genomic_DNA"/>
</dbReference>
<proteinExistence type="predicted"/>
<protein>
    <recommendedName>
        <fullName evidence="3">STAS/SEC14 domain-containing protein</fullName>
    </recommendedName>
</protein>
<comment type="caution">
    <text evidence="1">The sequence shown here is derived from an EMBL/GenBank/DDBJ whole genome shotgun (WGS) entry which is preliminary data.</text>
</comment>
<accession>A0ABS8APG2</accession>